<gene>
    <name evidence="8" type="ORF">BTO22_15875</name>
</gene>
<dbReference type="PANTHER" id="PTHR32089:SF33">
    <property type="entry name" value="TOXIN COREGULATED PILUS BIOSYNTHESIS PROTEIN I"/>
    <property type="match status" value="1"/>
</dbReference>
<proteinExistence type="inferred from homology"/>
<dbReference type="PROSITE" id="PS50885">
    <property type="entry name" value="HAMP"/>
    <property type="match status" value="1"/>
</dbReference>
<dbReference type="InterPro" id="IPR007891">
    <property type="entry name" value="CHASE3"/>
</dbReference>
<sequence length="543" mass="59756">MNKLANLPTKLLMIIAFFVTFISFMSIYVSVDNSNEEIKKNSDAVEKTYTIMGLVQHSLEQVINIETGFRGYMLTNEKSSLMPYEIGVSSINSDLERLSTFFSNNSTTDQTNRLNALIKTYSNWKENVIDQGIEIRNTKSLSEALEFIDKADGEKYVNEIRIVFDKISAEEKKFLAQRTELLDESLSGLISITLILTFIGCFFSAVLFFIINNIINKNVNEMSSAIALLADGVLKPLPIVPSRNEFFKIKQEFNKSIGRLSNLINELTISADNTSSSSEELTAVMQNTAKNTQSELAQVEEISTAISELSSTSKEVSSNAVQAEDETRKAIDNVTEGNKALEQSILLTQNINESVQETAYMIEELKNSAIDIGEVTNVISSISEQTNLLALNAAIEAARAGEQGRGFAVVADEVRNLAGKTQESTKNIQGIISTLQAQSEKANDNMVANVNSIQESVALSHNVKVSFDDIAQSVQAISDINTLVATASQEQYNVTEDIAKNTTRTFDLVNENVAAVNQTQQAAKELALLAVKQSEELSFFKVS</sequence>
<feature type="transmembrane region" description="Helical" evidence="5">
    <location>
        <begin position="186"/>
        <end position="211"/>
    </location>
</feature>
<dbReference type="CDD" id="cd19410">
    <property type="entry name" value="HK9-like_sensor"/>
    <property type="match status" value="1"/>
</dbReference>
<dbReference type="Proteomes" id="UP000239263">
    <property type="component" value="Unassembled WGS sequence"/>
</dbReference>
<evidence type="ECO:0000256" key="3">
    <source>
        <dbReference type="ARBA" id="ARBA00029447"/>
    </source>
</evidence>
<dbReference type="PANTHER" id="PTHR32089">
    <property type="entry name" value="METHYL-ACCEPTING CHEMOTAXIS PROTEIN MCPB"/>
    <property type="match status" value="1"/>
</dbReference>
<dbReference type="GO" id="GO:0006935">
    <property type="term" value="P:chemotaxis"/>
    <property type="evidence" value="ECO:0007669"/>
    <property type="project" value="InterPro"/>
</dbReference>
<dbReference type="AlphaFoldDB" id="A0A2S7X4L7"/>
<dbReference type="Pfam" id="PF05227">
    <property type="entry name" value="CHASE3"/>
    <property type="match status" value="1"/>
</dbReference>
<evidence type="ECO:0000259" key="6">
    <source>
        <dbReference type="PROSITE" id="PS50111"/>
    </source>
</evidence>
<dbReference type="EMBL" id="MSCO01000002">
    <property type="protein sequence ID" value="PQJ84958.1"/>
    <property type="molecule type" value="Genomic_DNA"/>
</dbReference>
<keyword evidence="2 4" id="KW-0807">Transducer</keyword>
<evidence type="ECO:0000259" key="7">
    <source>
        <dbReference type="PROSITE" id="PS50885"/>
    </source>
</evidence>
<dbReference type="GO" id="GO:0016020">
    <property type="term" value="C:membrane"/>
    <property type="evidence" value="ECO:0007669"/>
    <property type="project" value="UniProtKB-SubCell"/>
</dbReference>
<feature type="domain" description="Methyl-accepting transducer" evidence="6">
    <location>
        <begin position="270"/>
        <end position="506"/>
    </location>
</feature>
<comment type="subcellular location">
    <subcellularLocation>
        <location evidence="1">Membrane</location>
    </subcellularLocation>
</comment>
<dbReference type="RefSeq" id="WP_105056332.1">
    <property type="nucleotide sequence ID" value="NZ_CAWNRT010000002.1"/>
</dbReference>
<organism evidence="8 9">
    <name type="scientific">Aliivibrio sifiae</name>
    <dbReference type="NCBI Taxonomy" id="566293"/>
    <lineage>
        <taxon>Bacteria</taxon>
        <taxon>Pseudomonadati</taxon>
        <taxon>Pseudomonadota</taxon>
        <taxon>Gammaproteobacteria</taxon>
        <taxon>Vibrionales</taxon>
        <taxon>Vibrionaceae</taxon>
        <taxon>Aliivibrio</taxon>
    </lineage>
</organism>
<evidence type="ECO:0000313" key="8">
    <source>
        <dbReference type="EMBL" id="PQJ84958.1"/>
    </source>
</evidence>
<name>A0A2S7X4L7_9GAMM</name>
<dbReference type="CDD" id="cd11386">
    <property type="entry name" value="MCP_signal"/>
    <property type="match status" value="1"/>
</dbReference>
<evidence type="ECO:0000256" key="5">
    <source>
        <dbReference type="SAM" id="Phobius"/>
    </source>
</evidence>
<dbReference type="PROSITE" id="PS50111">
    <property type="entry name" value="CHEMOTAXIS_TRANSDUC_2"/>
    <property type="match status" value="1"/>
</dbReference>
<evidence type="ECO:0000256" key="1">
    <source>
        <dbReference type="ARBA" id="ARBA00004370"/>
    </source>
</evidence>
<dbReference type="SMART" id="SM00283">
    <property type="entry name" value="MA"/>
    <property type="match status" value="1"/>
</dbReference>
<dbReference type="FunFam" id="1.10.287.950:FF:000001">
    <property type="entry name" value="Methyl-accepting chemotaxis sensory transducer"/>
    <property type="match status" value="1"/>
</dbReference>
<protein>
    <submittedName>
        <fullName evidence="8">Chemotaxis protein</fullName>
    </submittedName>
</protein>
<evidence type="ECO:0000256" key="4">
    <source>
        <dbReference type="PROSITE-ProRule" id="PRU00284"/>
    </source>
</evidence>
<keyword evidence="5" id="KW-1133">Transmembrane helix</keyword>
<keyword evidence="5" id="KW-0812">Transmembrane</keyword>
<dbReference type="PRINTS" id="PR00260">
    <property type="entry name" value="CHEMTRNSDUCR"/>
</dbReference>
<accession>A0A2S7X4L7</accession>
<reference evidence="8 9" key="1">
    <citation type="submission" date="2016-12" db="EMBL/GenBank/DDBJ databases">
        <title>Diversity of luminous bacteria.</title>
        <authorList>
            <person name="Yoshizawa S."/>
            <person name="Kogure K."/>
        </authorList>
    </citation>
    <scope>NUCLEOTIDE SEQUENCE [LARGE SCALE GENOMIC DNA]</scope>
    <source>
        <strain evidence="8 9">ATCC 33715</strain>
    </source>
</reference>
<dbReference type="InterPro" id="IPR004089">
    <property type="entry name" value="MCPsignal_dom"/>
</dbReference>
<dbReference type="GO" id="GO:0004888">
    <property type="term" value="F:transmembrane signaling receptor activity"/>
    <property type="evidence" value="ECO:0007669"/>
    <property type="project" value="InterPro"/>
</dbReference>
<dbReference type="Pfam" id="PF00015">
    <property type="entry name" value="MCPsignal"/>
    <property type="match status" value="1"/>
</dbReference>
<dbReference type="Gene3D" id="1.10.287.950">
    <property type="entry name" value="Methyl-accepting chemotaxis protein"/>
    <property type="match status" value="1"/>
</dbReference>
<dbReference type="GO" id="GO:0007165">
    <property type="term" value="P:signal transduction"/>
    <property type="evidence" value="ECO:0007669"/>
    <property type="project" value="UniProtKB-KW"/>
</dbReference>
<dbReference type="InterPro" id="IPR004090">
    <property type="entry name" value="Chemotax_Me-accpt_rcpt"/>
</dbReference>
<dbReference type="SUPFAM" id="SSF58104">
    <property type="entry name" value="Methyl-accepting chemotaxis protein (MCP) signaling domain"/>
    <property type="match status" value="1"/>
</dbReference>
<dbReference type="InterPro" id="IPR003660">
    <property type="entry name" value="HAMP_dom"/>
</dbReference>
<dbReference type="OrthoDB" id="5867045at2"/>
<comment type="similarity">
    <text evidence="3">Belongs to the methyl-accepting chemotaxis (MCP) protein family.</text>
</comment>
<evidence type="ECO:0000256" key="2">
    <source>
        <dbReference type="ARBA" id="ARBA00023224"/>
    </source>
</evidence>
<feature type="domain" description="HAMP" evidence="7">
    <location>
        <begin position="213"/>
        <end position="265"/>
    </location>
</feature>
<keyword evidence="5" id="KW-0472">Membrane</keyword>
<comment type="caution">
    <text evidence="8">The sequence shown here is derived from an EMBL/GenBank/DDBJ whole genome shotgun (WGS) entry which is preliminary data.</text>
</comment>
<evidence type="ECO:0000313" key="9">
    <source>
        <dbReference type="Proteomes" id="UP000239263"/>
    </source>
</evidence>
<feature type="transmembrane region" description="Helical" evidence="5">
    <location>
        <begin position="12"/>
        <end position="31"/>
    </location>
</feature>